<reference evidence="2 3" key="1">
    <citation type="journal article" date="2019" name="Int. J. Syst. Evol. Microbiol.">
        <title>The Global Catalogue of Microorganisms (GCM) 10K type strain sequencing project: providing services to taxonomists for standard genome sequencing and annotation.</title>
        <authorList>
            <consortium name="The Broad Institute Genomics Platform"/>
            <consortium name="The Broad Institute Genome Sequencing Center for Infectious Disease"/>
            <person name="Wu L."/>
            <person name="Ma J."/>
        </authorList>
    </citation>
    <scope>NUCLEOTIDE SEQUENCE [LARGE SCALE GENOMIC DNA]</scope>
    <source>
        <strain evidence="2 3">JCM 10425</strain>
    </source>
</reference>
<name>A0ABN0URU5_9ACTN</name>
<dbReference type="PANTHER" id="PTHR34315">
    <property type="match status" value="1"/>
</dbReference>
<feature type="region of interest" description="Disordered" evidence="1">
    <location>
        <begin position="108"/>
        <end position="151"/>
    </location>
</feature>
<sequence>MFGAGLLAGCRTAPGGAGGVVTGGTVEAATDALLRDAGTCRPSVQLAQGPYWFDVDRLRSDLRETRRGTTLRLALRVVDGAGCGRAPVRDAVVEIWHCDAAGRYSGFDGPDRTAPANPPLGWPNTRGAERPAADPTGDPMGYDTRTSDGSYSVGDAEAQPADDGTYLRGAQPTGADGVARFTTIYPGWYVGRAPHVHVKVYLRRRTVLCTQLFFDDATNDEAHRTPPYRPGAPRNRSDLFFQDSLLLAVRRFGDAYLGAITLGVDLLDVPPGAPGTLGG</sequence>
<keyword evidence="3" id="KW-1185">Reference proteome</keyword>
<dbReference type="Gene3D" id="2.60.130.10">
    <property type="entry name" value="Aromatic compound dioxygenase"/>
    <property type="match status" value="2"/>
</dbReference>
<keyword evidence="2" id="KW-0223">Dioxygenase</keyword>
<evidence type="ECO:0000256" key="1">
    <source>
        <dbReference type="SAM" id="MobiDB-lite"/>
    </source>
</evidence>
<accession>A0ABN0URU5</accession>
<dbReference type="PANTHER" id="PTHR34315:SF1">
    <property type="entry name" value="INTRADIOL RING-CLEAVAGE DIOXYGENASES DOMAIN-CONTAINING PROTEIN-RELATED"/>
    <property type="match status" value="1"/>
</dbReference>
<dbReference type="Proteomes" id="UP001500967">
    <property type="component" value="Unassembled WGS sequence"/>
</dbReference>
<dbReference type="SUPFAM" id="SSF49482">
    <property type="entry name" value="Aromatic compound dioxygenase"/>
    <property type="match status" value="1"/>
</dbReference>
<evidence type="ECO:0000313" key="2">
    <source>
        <dbReference type="EMBL" id="GAA0259293.1"/>
    </source>
</evidence>
<keyword evidence="2" id="KW-0560">Oxidoreductase</keyword>
<organism evidence="2 3">
    <name type="scientific">Cryptosporangium japonicum</name>
    <dbReference type="NCBI Taxonomy" id="80872"/>
    <lineage>
        <taxon>Bacteria</taxon>
        <taxon>Bacillati</taxon>
        <taxon>Actinomycetota</taxon>
        <taxon>Actinomycetes</taxon>
        <taxon>Cryptosporangiales</taxon>
        <taxon>Cryptosporangiaceae</taxon>
        <taxon>Cryptosporangium</taxon>
    </lineage>
</organism>
<comment type="caution">
    <text evidence="2">The sequence shown here is derived from an EMBL/GenBank/DDBJ whole genome shotgun (WGS) entry which is preliminary data.</text>
</comment>
<proteinExistence type="predicted"/>
<protein>
    <submittedName>
        <fullName evidence="2">Protocatechuate dioxygenase</fullName>
    </submittedName>
</protein>
<dbReference type="EMBL" id="BAAAGX010000020">
    <property type="protein sequence ID" value="GAA0259293.1"/>
    <property type="molecule type" value="Genomic_DNA"/>
</dbReference>
<dbReference type="InterPro" id="IPR015889">
    <property type="entry name" value="Intradiol_dOase_core"/>
</dbReference>
<dbReference type="GO" id="GO:0051213">
    <property type="term" value="F:dioxygenase activity"/>
    <property type="evidence" value="ECO:0007669"/>
    <property type="project" value="UniProtKB-KW"/>
</dbReference>
<evidence type="ECO:0000313" key="3">
    <source>
        <dbReference type="Proteomes" id="UP001500967"/>
    </source>
</evidence>
<gene>
    <name evidence="2" type="ORF">GCM10009539_50810</name>
</gene>